<dbReference type="EMBL" id="HBIX01023655">
    <property type="protein sequence ID" value="CAE0723672.1"/>
    <property type="molecule type" value="Transcribed_RNA"/>
</dbReference>
<proteinExistence type="predicted"/>
<protein>
    <submittedName>
        <fullName evidence="2">Uncharacterized protein</fullName>
    </submittedName>
</protein>
<evidence type="ECO:0000256" key="1">
    <source>
        <dbReference type="SAM" id="SignalP"/>
    </source>
</evidence>
<accession>A0A7S4EN96</accession>
<evidence type="ECO:0000313" key="2">
    <source>
        <dbReference type="EMBL" id="CAE0723672.1"/>
    </source>
</evidence>
<gene>
    <name evidence="2" type="ORF">PAUS00366_LOCUS16428</name>
</gene>
<dbReference type="AlphaFoldDB" id="A0A7S4EN96"/>
<reference evidence="2" key="1">
    <citation type="submission" date="2021-01" db="EMBL/GenBank/DDBJ databases">
        <authorList>
            <person name="Corre E."/>
            <person name="Pelletier E."/>
            <person name="Niang G."/>
            <person name="Scheremetjew M."/>
            <person name="Finn R."/>
            <person name="Kale V."/>
            <person name="Holt S."/>
            <person name="Cochrane G."/>
            <person name="Meng A."/>
            <person name="Brown T."/>
            <person name="Cohen L."/>
        </authorList>
    </citation>
    <scope>NUCLEOTIDE SEQUENCE</scope>
    <source>
        <strain evidence="2">10249 10 AB</strain>
    </source>
</reference>
<feature type="signal peptide" evidence="1">
    <location>
        <begin position="1"/>
        <end position="25"/>
    </location>
</feature>
<keyword evidence="1" id="KW-0732">Signal</keyword>
<feature type="chain" id="PRO_5030504625" evidence="1">
    <location>
        <begin position="26"/>
        <end position="116"/>
    </location>
</feature>
<organism evidence="2">
    <name type="scientific">Pseudo-nitzschia australis</name>
    <dbReference type="NCBI Taxonomy" id="44445"/>
    <lineage>
        <taxon>Eukaryota</taxon>
        <taxon>Sar</taxon>
        <taxon>Stramenopiles</taxon>
        <taxon>Ochrophyta</taxon>
        <taxon>Bacillariophyta</taxon>
        <taxon>Bacillariophyceae</taxon>
        <taxon>Bacillariophycidae</taxon>
        <taxon>Bacillariales</taxon>
        <taxon>Bacillariaceae</taxon>
        <taxon>Pseudo-nitzschia</taxon>
    </lineage>
</organism>
<sequence>MGNRFNLNTNTYFLLFLLNQTTATATTDARWIKNNYKTRNSNNDRRSSSSIVCSGMLNKLETQSIKQLTVTAYSMTSKMASIDCYSVLNRIARPTRLPSQQQQRYSKDKIGYTFNN</sequence>
<name>A0A7S4EN96_9STRA</name>